<keyword evidence="7 10" id="KW-0012">Acyltransferase</keyword>
<dbReference type="NCBIfam" id="TIGR00546">
    <property type="entry name" value="lnt"/>
    <property type="match status" value="1"/>
</dbReference>
<evidence type="ECO:0000256" key="3">
    <source>
        <dbReference type="ARBA" id="ARBA00022679"/>
    </source>
</evidence>
<evidence type="ECO:0000256" key="6">
    <source>
        <dbReference type="ARBA" id="ARBA00023136"/>
    </source>
</evidence>
<gene>
    <name evidence="10" type="ORF">MNBD_GAMMA16-566</name>
</gene>
<evidence type="ECO:0000256" key="1">
    <source>
        <dbReference type="ARBA" id="ARBA00004651"/>
    </source>
</evidence>
<evidence type="ECO:0000313" key="10">
    <source>
        <dbReference type="EMBL" id="VAW86980.1"/>
    </source>
</evidence>
<feature type="transmembrane region" description="Helical" evidence="8">
    <location>
        <begin position="27"/>
        <end position="45"/>
    </location>
</feature>
<keyword evidence="6 8" id="KW-0472">Membrane</keyword>
<keyword evidence="3 10" id="KW-0808">Transferase</keyword>
<dbReference type="PANTHER" id="PTHR38686">
    <property type="entry name" value="APOLIPOPROTEIN N-ACYLTRANSFERASE"/>
    <property type="match status" value="1"/>
</dbReference>
<dbReference type="PANTHER" id="PTHR38686:SF1">
    <property type="entry name" value="APOLIPOPROTEIN N-ACYLTRANSFERASE"/>
    <property type="match status" value="1"/>
</dbReference>
<name>A0A3B0ZDB4_9ZZZZ</name>
<dbReference type="EMBL" id="UOFO01000109">
    <property type="protein sequence ID" value="VAW86980.1"/>
    <property type="molecule type" value="Genomic_DNA"/>
</dbReference>
<dbReference type="GO" id="GO:0016410">
    <property type="term" value="F:N-acyltransferase activity"/>
    <property type="evidence" value="ECO:0007669"/>
    <property type="project" value="InterPro"/>
</dbReference>
<accession>A0A3B0ZDB4</accession>
<keyword evidence="2" id="KW-1003">Cell membrane</keyword>
<organism evidence="10">
    <name type="scientific">hydrothermal vent metagenome</name>
    <dbReference type="NCBI Taxonomy" id="652676"/>
    <lineage>
        <taxon>unclassified sequences</taxon>
        <taxon>metagenomes</taxon>
        <taxon>ecological metagenomes</taxon>
    </lineage>
</organism>
<dbReference type="AlphaFoldDB" id="A0A3B0ZDB4"/>
<dbReference type="Pfam" id="PF20154">
    <property type="entry name" value="LNT_N"/>
    <property type="match status" value="1"/>
</dbReference>
<comment type="subcellular location">
    <subcellularLocation>
        <location evidence="1">Cell membrane</location>
        <topology evidence="1">Multi-pass membrane protein</topology>
    </subcellularLocation>
</comment>
<keyword evidence="4 8" id="KW-0812">Transmembrane</keyword>
<dbReference type="SUPFAM" id="SSF56317">
    <property type="entry name" value="Carbon-nitrogen hydrolase"/>
    <property type="match status" value="1"/>
</dbReference>
<proteinExistence type="inferred from homology"/>
<dbReference type="InterPro" id="IPR036526">
    <property type="entry name" value="C-N_Hydrolase_sf"/>
</dbReference>
<dbReference type="PROSITE" id="PS50263">
    <property type="entry name" value="CN_HYDROLASE"/>
    <property type="match status" value="1"/>
</dbReference>
<protein>
    <submittedName>
        <fullName evidence="10">Apolipoprotein N-acyltransferase / Copper homeostasis protein CutE</fullName>
    </submittedName>
</protein>
<dbReference type="InterPro" id="IPR045378">
    <property type="entry name" value="LNT_N"/>
</dbReference>
<feature type="transmembrane region" description="Helical" evidence="8">
    <location>
        <begin position="119"/>
        <end position="139"/>
    </location>
</feature>
<dbReference type="Gene3D" id="3.60.110.10">
    <property type="entry name" value="Carbon-nitrogen hydrolase"/>
    <property type="match status" value="1"/>
</dbReference>
<evidence type="ECO:0000256" key="5">
    <source>
        <dbReference type="ARBA" id="ARBA00022989"/>
    </source>
</evidence>
<feature type="transmembrane region" description="Helical" evidence="8">
    <location>
        <begin position="52"/>
        <end position="73"/>
    </location>
</feature>
<dbReference type="GO" id="GO:0042158">
    <property type="term" value="P:lipoprotein biosynthetic process"/>
    <property type="evidence" value="ECO:0007669"/>
    <property type="project" value="InterPro"/>
</dbReference>
<evidence type="ECO:0000256" key="8">
    <source>
        <dbReference type="SAM" id="Phobius"/>
    </source>
</evidence>
<reference evidence="10" key="1">
    <citation type="submission" date="2018-06" db="EMBL/GenBank/DDBJ databases">
        <authorList>
            <person name="Zhirakovskaya E."/>
        </authorList>
    </citation>
    <scope>NUCLEOTIDE SEQUENCE</scope>
</reference>
<keyword evidence="5 8" id="KW-1133">Transmembrane helix</keyword>
<feature type="transmembrane region" description="Helical" evidence="8">
    <location>
        <begin position="159"/>
        <end position="185"/>
    </location>
</feature>
<evidence type="ECO:0000256" key="7">
    <source>
        <dbReference type="ARBA" id="ARBA00023315"/>
    </source>
</evidence>
<feature type="transmembrane region" description="Helical" evidence="8">
    <location>
        <begin position="85"/>
        <end position="107"/>
    </location>
</feature>
<dbReference type="Pfam" id="PF00795">
    <property type="entry name" value="CN_hydrolase"/>
    <property type="match status" value="1"/>
</dbReference>
<sequence>MNFSNDKWHVASTLIAGAILPLAFAPHNYYVIALFSLAVLFISWIDATPKQAFLRGWFFGVGLFGFGVTWIYTSMHDYGGVSFGLSIFLVSLFVSFLALFPAFSGMLVARLLSSATKPIACVCLLASSWVFIEWVRGMIFTGFPWLNVGYSQIEGPLSAFAPVLGVYGISGLLALLAAILAWVFVRRKFLWVTGYLLFASIITIGLGLSQLQWTQTLGKPIKVSLIQGNIPQDMKWLPELRQPSMDLYRDLSRDNWDSDLIIWPETALPDFYHRSLGFIDDLNIEAQQNKTDILLGVLYMDIESDRYYNSVIALSDKNNAFYHKRHLVPFTEYLPMKSVLGALVDFMNVPMSNFGAGKKGQTLLHVAGVDVGVSICFEDAFGEEMIALLPQASVLVNVSNDAWFEGTDAPYQHLQMAQMRALELGRPMLRATNTGVTAVMDHLGRFQSIAPNLEIAVLTESIQPMKGITPYVRFGNAPVVICFLLILAFGVYNIRNSA</sequence>
<feature type="domain" description="CN hydrolase" evidence="9">
    <location>
        <begin position="226"/>
        <end position="464"/>
    </location>
</feature>
<keyword evidence="10" id="KW-0449">Lipoprotein</keyword>
<dbReference type="CDD" id="cd07571">
    <property type="entry name" value="ALP_N-acyl_transferase"/>
    <property type="match status" value="1"/>
</dbReference>
<evidence type="ECO:0000259" key="9">
    <source>
        <dbReference type="PROSITE" id="PS50263"/>
    </source>
</evidence>
<dbReference type="HAMAP" id="MF_01148">
    <property type="entry name" value="Lnt"/>
    <property type="match status" value="1"/>
</dbReference>
<evidence type="ECO:0000256" key="2">
    <source>
        <dbReference type="ARBA" id="ARBA00022475"/>
    </source>
</evidence>
<evidence type="ECO:0000256" key="4">
    <source>
        <dbReference type="ARBA" id="ARBA00022692"/>
    </source>
</evidence>
<feature type="transmembrane region" description="Helical" evidence="8">
    <location>
        <begin position="192"/>
        <end position="213"/>
    </location>
</feature>
<feature type="transmembrane region" description="Helical" evidence="8">
    <location>
        <begin position="474"/>
        <end position="494"/>
    </location>
</feature>
<dbReference type="InterPro" id="IPR004563">
    <property type="entry name" value="Apolipo_AcylTrfase"/>
</dbReference>
<dbReference type="InterPro" id="IPR003010">
    <property type="entry name" value="C-N_Hydrolase"/>
</dbReference>
<dbReference type="GO" id="GO:0005886">
    <property type="term" value="C:plasma membrane"/>
    <property type="evidence" value="ECO:0007669"/>
    <property type="project" value="UniProtKB-SubCell"/>
</dbReference>